<comment type="caution">
    <text evidence="1">The sequence shown here is derived from an EMBL/GenBank/DDBJ whole genome shotgun (WGS) entry which is preliminary data.</text>
</comment>
<dbReference type="EMBL" id="JAAXOY010000097">
    <property type="protein sequence ID" value="NKY39082.1"/>
    <property type="molecule type" value="Genomic_DNA"/>
</dbReference>
<gene>
    <name evidence="1" type="ORF">HGA02_05885</name>
</gene>
<dbReference type="Proteomes" id="UP000777774">
    <property type="component" value="Unassembled WGS sequence"/>
</dbReference>
<dbReference type="InterPro" id="IPR036390">
    <property type="entry name" value="WH_DNA-bd_sf"/>
</dbReference>
<dbReference type="InterPro" id="IPR036388">
    <property type="entry name" value="WH-like_DNA-bd_sf"/>
</dbReference>
<organism evidence="1 2">
    <name type="scientific">Cellulomonas septica</name>
    <dbReference type="NCBI Taxonomy" id="285080"/>
    <lineage>
        <taxon>Bacteria</taxon>
        <taxon>Bacillati</taxon>
        <taxon>Actinomycetota</taxon>
        <taxon>Actinomycetes</taxon>
        <taxon>Micrococcales</taxon>
        <taxon>Cellulomonadaceae</taxon>
        <taxon>Cellulomonas</taxon>
    </lineage>
</organism>
<dbReference type="SUPFAM" id="SSF46785">
    <property type="entry name" value="Winged helix' DNA-binding domain"/>
    <property type="match status" value="1"/>
</dbReference>
<keyword evidence="2" id="KW-1185">Reference proteome</keyword>
<name>A0ABX1JZC9_9CELL</name>
<accession>A0ABX1JZC9</accession>
<dbReference type="Gene3D" id="1.10.10.10">
    <property type="entry name" value="Winged helix-like DNA-binding domain superfamily/Winged helix DNA-binding domain"/>
    <property type="match status" value="1"/>
</dbReference>
<evidence type="ECO:0000313" key="2">
    <source>
        <dbReference type="Proteomes" id="UP000777774"/>
    </source>
</evidence>
<dbReference type="Pfam" id="PF12840">
    <property type="entry name" value="HTH_20"/>
    <property type="match status" value="1"/>
</dbReference>
<dbReference type="RefSeq" id="WP_168678222.1">
    <property type="nucleotide sequence ID" value="NZ_JAAXOY010000097.1"/>
</dbReference>
<reference evidence="1 2" key="1">
    <citation type="submission" date="2020-04" db="EMBL/GenBank/DDBJ databases">
        <title>MicrobeNet Type strains.</title>
        <authorList>
            <person name="Nicholson A.C."/>
        </authorList>
    </citation>
    <scope>NUCLEOTIDE SEQUENCE [LARGE SCALE GENOMIC DNA]</scope>
    <source>
        <strain evidence="1 2">ATCC BAA-787</strain>
    </source>
</reference>
<proteinExistence type="predicted"/>
<evidence type="ECO:0000313" key="1">
    <source>
        <dbReference type="EMBL" id="NKY39082.1"/>
    </source>
</evidence>
<sequence>MANATAIFRSDTQARVLRALARAADAMTASDLARELDEPLSTVAREVSRLVETEMVLTTSRGRRTLLRPNWSNGYMRAARDAFDYEDGLRTQEPSPRWWRTVPEIVEDVRPELRDGNEPAAVRMLLDGLNSLPRAAAAGRVDEMLAEPPSTGDERWDALIAGSVRYVARRAGVGAPDWTRRRPLAAWWWPTGRGARAAVAMQHTPVELARLGIWFDERNFTTA</sequence>
<protein>
    <submittedName>
        <fullName evidence="1">Helix-turn-helix domain-containing protein</fullName>
    </submittedName>
</protein>